<dbReference type="EMBL" id="JAPQKN010000007">
    <property type="protein sequence ID" value="KAJ5152962.1"/>
    <property type="molecule type" value="Genomic_DNA"/>
</dbReference>
<protein>
    <recommendedName>
        <fullName evidence="1">ABM domain-containing protein</fullName>
    </recommendedName>
</protein>
<dbReference type="PANTHER" id="PTHR40624">
    <property type="entry name" value="BIOSYNTHESIS MONOOXYGENASE, PUTATIVE (AFU_ORTHOLOGUE AFUA_1G12025)-RELATED"/>
    <property type="match status" value="1"/>
</dbReference>
<accession>A0A9W9LG26</accession>
<evidence type="ECO:0000259" key="1">
    <source>
        <dbReference type="PROSITE" id="PS51725"/>
    </source>
</evidence>
<dbReference type="Proteomes" id="UP001149163">
    <property type="component" value="Unassembled WGS sequence"/>
</dbReference>
<reference evidence="2" key="2">
    <citation type="journal article" date="2023" name="IMA Fungus">
        <title>Comparative genomic study of the Penicillium genus elucidates a diverse pangenome and 15 lateral gene transfer events.</title>
        <authorList>
            <person name="Petersen C."/>
            <person name="Sorensen T."/>
            <person name="Nielsen M.R."/>
            <person name="Sondergaard T.E."/>
            <person name="Sorensen J.L."/>
            <person name="Fitzpatrick D.A."/>
            <person name="Frisvad J.C."/>
            <person name="Nielsen K.L."/>
        </authorList>
    </citation>
    <scope>NUCLEOTIDE SEQUENCE</scope>
    <source>
        <strain evidence="2">IBT 26290</strain>
    </source>
</reference>
<evidence type="ECO:0000313" key="2">
    <source>
        <dbReference type="EMBL" id="KAJ5152962.1"/>
    </source>
</evidence>
<name>A0A9W9LG26_9EURO</name>
<dbReference type="AlphaFoldDB" id="A0A9W9LG26"/>
<feature type="domain" description="ABM" evidence="1">
    <location>
        <begin position="4"/>
        <end position="92"/>
    </location>
</feature>
<dbReference type="GeneID" id="81430740"/>
<dbReference type="Gene3D" id="3.30.70.100">
    <property type="match status" value="1"/>
</dbReference>
<comment type="caution">
    <text evidence="2">The sequence shown here is derived from an EMBL/GenBank/DDBJ whole genome shotgun (WGS) entry which is preliminary data.</text>
</comment>
<dbReference type="OrthoDB" id="10011777at2759"/>
<sequence length="126" mass="14136">MPEINVAAVLYPKPEKFDELAALITELTKKVQEHEPDTLVYYAIKVHDKNEIVIIERYKNQAAVQAHMKSPYFREFASQLPALMAKPAEMRVGAFLGGAGSVAAVTDERREAFTQESSRPDRPCLC</sequence>
<dbReference type="SUPFAM" id="SSF54909">
    <property type="entry name" value="Dimeric alpha+beta barrel"/>
    <property type="match status" value="1"/>
</dbReference>
<evidence type="ECO:0000313" key="3">
    <source>
        <dbReference type="Proteomes" id="UP001149163"/>
    </source>
</evidence>
<dbReference type="Pfam" id="PF03992">
    <property type="entry name" value="ABM"/>
    <property type="match status" value="1"/>
</dbReference>
<proteinExistence type="predicted"/>
<organism evidence="2 3">
    <name type="scientific">Penicillium canariense</name>
    <dbReference type="NCBI Taxonomy" id="189055"/>
    <lineage>
        <taxon>Eukaryota</taxon>
        <taxon>Fungi</taxon>
        <taxon>Dikarya</taxon>
        <taxon>Ascomycota</taxon>
        <taxon>Pezizomycotina</taxon>
        <taxon>Eurotiomycetes</taxon>
        <taxon>Eurotiomycetidae</taxon>
        <taxon>Eurotiales</taxon>
        <taxon>Aspergillaceae</taxon>
        <taxon>Penicillium</taxon>
    </lineage>
</organism>
<keyword evidence="3" id="KW-1185">Reference proteome</keyword>
<dbReference type="InterPro" id="IPR007138">
    <property type="entry name" value="ABM_dom"/>
</dbReference>
<dbReference type="InterPro" id="IPR011008">
    <property type="entry name" value="Dimeric_a/b-barrel"/>
</dbReference>
<dbReference type="PROSITE" id="PS51725">
    <property type="entry name" value="ABM"/>
    <property type="match status" value="1"/>
</dbReference>
<reference evidence="2" key="1">
    <citation type="submission" date="2022-11" db="EMBL/GenBank/DDBJ databases">
        <authorList>
            <person name="Petersen C."/>
        </authorList>
    </citation>
    <scope>NUCLEOTIDE SEQUENCE</scope>
    <source>
        <strain evidence="2">IBT 26290</strain>
    </source>
</reference>
<dbReference type="RefSeq" id="XP_056539270.1">
    <property type="nucleotide sequence ID" value="XM_056691564.1"/>
</dbReference>
<dbReference type="PANTHER" id="PTHR40624:SF1">
    <property type="entry name" value="BIOSYNTHESIS MONOOXYGENASE, PUTATIVE (AFU_ORTHOLOGUE AFUA_1G12025)-RELATED"/>
    <property type="match status" value="1"/>
</dbReference>
<gene>
    <name evidence="2" type="ORF">N7482_009440</name>
</gene>